<dbReference type="AlphaFoldDB" id="A0A075A5S2"/>
<evidence type="ECO:0000313" key="1">
    <source>
        <dbReference type="EMBL" id="KER22774.1"/>
    </source>
</evidence>
<proteinExistence type="predicted"/>
<name>A0A075A5S2_OPIVI</name>
<feature type="non-terminal residue" evidence="1">
    <location>
        <position position="1"/>
    </location>
</feature>
<feature type="non-terminal residue" evidence="1">
    <location>
        <position position="80"/>
    </location>
</feature>
<dbReference type="Proteomes" id="UP000054324">
    <property type="component" value="Unassembled WGS sequence"/>
</dbReference>
<sequence length="80" mass="9303">GCPWDHLVSYLQDGRHPLSPPLWQVRGPNSIHCQRTSHPVSNYVFSSSSFHLFPLSVWYEIVQLICKGVNRYDSNKYRSI</sequence>
<reference evidence="1 2" key="1">
    <citation type="submission" date="2013-11" db="EMBL/GenBank/DDBJ databases">
        <title>Opisthorchis viverrini - life in the bile duct.</title>
        <authorList>
            <person name="Young N.D."/>
            <person name="Nagarajan N."/>
            <person name="Lin S.J."/>
            <person name="Korhonen P.K."/>
            <person name="Jex A.R."/>
            <person name="Hall R.S."/>
            <person name="Safavi-Hemami H."/>
            <person name="Kaewkong W."/>
            <person name="Bertrand D."/>
            <person name="Gao S."/>
            <person name="Seet Q."/>
            <person name="Wongkham S."/>
            <person name="Teh B.T."/>
            <person name="Wongkham C."/>
            <person name="Intapan P.M."/>
            <person name="Maleewong W."/>
            <person name="Yang X."/>
            <person name="Hu M."/>
            <person name="Wang Z."/>
            <person name="Hofmann A."/>
            <person name="Sternberg P.W."/>
            <person name="Tan P."/>
            <person name="Wang J."/>
            <person name="Gasser R.B."/>
        </authorList>
    </citation>
    <scope>NUCLEOTIDE SEQUENCE [LARGE SCALE GENOMIC DNA]</scope>
</reference>
<dbReference type="KEGG" id="ovi:T265_09216"/>
<protein>
    <submittedName>
        <fullName evidence="1">Uncharacterized protein</fullName>
    </submittedName>
</protein>
<dbReference type="RefSeq" id="XP_009173493.1">
    <property type="nucleotide sequence ID" value="XM_009175229.1"/>
</dbReference>
<accession>A0A075A5S2</accession>
<keyword evidence="2" id="KW-1185">Reference proteome</keyword>
<evidence type="ECO:0000313" key="2">
    <source>
        <dbReference type="Proteomes" id="UP000054324"/>
    </source>
</evidence>
<dbReference type="GeneID" id="20323395"/>
<dbReference type="CTD" id="20323395"/>
<dbReference type="EMBL" id="KL596881">
    <property type="protein sequence ID" value="KER22774.1"/>
    <property type="molecule type" value="Genomic_DNA"/>
</dbReference>
<organism evidence="1 2">
    <name type="scientific">Opisthorchis viverrini</name>
    <name type="common">Southeast Asian liver fluke</name>
    <dbReference type="NCBI Taxonomy" id="6198"/>
    <lineage>
        <taxon>Eukaryota</taxon>
        <taxon>Metazoa</taxon>
        <taxon>Spiralia</taxon>
        <taxon>Lophotrochozoa</taxon>
        <taxon>Platyhelminthes</taxon>
        <taxon>Trematoda</taxon>
        <taxon>Digenea</taxon>
        <taxon>Opisthorchiida</taxon>
        <taxon>Opisthorchiata</taxon>
        <taxon>Opisthorchiidae</taxon>
        <taxon>Opisthorchis</taxon>
    </lineage>
</organism>
<gene>
    <name evidence="1" type="ORF">T265_09216</name>
</gene>